<dbReference type="EMBL" id="BK016133">
    <property type="protein sequence ID" value="DAF97552.1"/>
    <property type="molecule type" value="Genomic_DNA"/>
</dbReference>
<reference evidence="1" key="1">
    <citation type="journal article" date="2021" name="Proc. Natl. Acad. Sci. U.S.A.">
        <title>A Catalog of Tens of Thousands of Viruses from Human Metagenomes Reveals Hidden Associations with Chronic Diseases.</title>
        <authorList>
            <person name="Tisza M.J."/>
            <person name="Buck C.B."/>
        </authorList>
    </citation>
    <scope>NUCLEOTIDE SEQUENCE</scope>
    <source>
        <strain evidence="1">CtijX18</strain>
    </source>
</reference>
<protein>
    <submittedName>
        <fullName evidence="1">Uncharacterized protein</fullName>
    </submittedName>
</protein>
<organism evidence="1">
    <name type="scientific">Myoviridae sp. ctijX18</name>
    <dbReference type="NCBI Taxonomy" id="2825154"/>
    <lineage>
        <taxon>Viruses</taxon>
        <taxon>Duplodnaviria</taxon>
        <taxon>Heunggongvirae</taxon>
        <taxon>Uroviricota</taxon>
        <taxon>Caudoviricetes</taxon>
    </lineage>
</organism>
<proteinExistence type="predicted"/>
<accession>A0A8S5USS4</accession>
<sequence length="30" mass="3521">MVLFIVEIDSHFSFSFKIEGLFTINVNCNR</sequence>
<evidence type="ECO:0000313" key="1">
    <source>
        <dbReference type="EMBL" id="DAF97552.1"/>
    </source>
</evidence>
<name>A0A8S5USS4_9CAUD</name>